<evidence type="ECO:0000256" key="6">
    <source>
        <dbReference type="ARBA" id="ARBA00023121"/>
    </source>
</evidence>
<comment type="similarity">
    <text evidence="2">Belongs to the ATPase C chain family.</text>
</comment>
<evidence type="ECO:0000256" key="11">
    <source>
        <dbReference type="SAM" id="SignalP"/>
    </source>
</evidence>
<dbReference type="AlphaFoldDB" id="A0A7V5CU18"/>
<dbReference type="InterPro" id="IPR000454">
    <property type="entry name" value="ATP_synth_F0_csu"/>
</dbReference>
<keyword evidence="7 10" id="KW-0472">Membrane</keyword>
<feature type="chain" id="PRO_5031142939" description="ATP synthase F(0) sector subunit c" evidence="11">
    <location>
        <begin position="23"/>
        <end position="103"/>
    </location>
</feature>
<evidence type="ECO:0000256" key="8">
    <source>
        <dbReference type="ARBA" id="ARBA00032200"/>
    </source>
</evidence>
<keyword evidence="3" id="KW-0375">Hydrogen ion transport</keyword>
<dbReference type="InterPro" id="IPR002379">
    <property type="entry name" value="ATPase_proteolipid_c-like_dom"/>
</dbReference>
<dbReference type="Pfam" id="PF00137">
    <property type="entry name" value="ATP-synt_C"/>
    <property type="match status" value="1"/>
</dbReference>
<protein>
    <recommendedName>
        <fullName evidence="8">ATP synthase F(0) sector subunit c</fullName>
    </recommendedName>
    <alternativeName>
        <fullName evidence="9">F-type ATPase subunit c</fullName>
    </alternativeName>
</protein>
<evidence type="ECO:0000313" key="13">
    <source>
        <dbReference type="EMBL" id="HGY95177.1"/>
    </source>
</evidence>
<dbReference type="SUPFAM" id="SSF81333">
    <property type="entry name" value="F1F0 ATP synthase subunit C"/>
    <property type="match status" value="1"/>
</dbReference>
<dbReference type="Gene3D" id="1.20.20.10">
    <property type="entry name" value="F1F0 ATP synthase subunit C"/>
    <property type="match status" value="1"/>
</dbReference>
<comment type="subcellular location">
    <subcellularLocation>
        <location evidence="1">Membrane</location>
        <topology evidence="1">Multi-pass membrane protein</topology>
    </subcellularLocation>
</comment>
<keyword evidence="5 10" id="KW-1133">Transmembrane helix</keyword>
<name>A0A7V5CU18_9BACT</name>
<dbReference type="GO" id="GO:0033177">
    <property type="term" value="C:proton-transporting two-sector ATPase complex, proton-transporting domain"/>
    <property type="evidence" value="ECO:0007669"/>
    <property type="project" value="InterPro"/>
</dbReference>
<keyword evidence="3" id="KW-0813">Transport</keyword>
<dbReference type="GO" id="GO:0015986">
    <property type="term" value="P:proton motive force-driven ATP synthesis"/>
    <property type="evidence" value="ECO:0007669"/>
    <property type="project" value="InterPro"/>
</dbReference>
<dbReference type="GO" id="GO:0015078">
    <property type="term" value="F:proton transmembrane transporter activity"/>
    <property type="evidence" value="ECO:0007669"/>
    <property type="project" value="InterPro"/>
</dbReference>
<organism evidence="13">
    <name type="scientific">Acidobacterium capsulatum</name>
    <dbReference type="NCBI Taxonomy" id="33075"/>
    <lineage>
        <taxon>Bacteria</taxon>
        <taxon>Pseudomonadati</taxon>
        <taxon>Acidobacteriota</taxon>
        <taxon>Terriglobia</taxon>
        <taxon>Terriglobales</taxon>
        <taxon>Acidobacteriaceae</taxon>
        <taxon>Acidobacterium</taxon>
    </lineage>
</organism>
<gene>
    <name evidence="13" type="ORF">ENW50_10920</name>
</gene>
<keyword evidence="3" id="KW-0138">CF(0)</keyword>
<evidence type="ECO:0000256" key="9">
    <source>
        <dbReference type="ARBA" id="ARBA00032887"/>
    </source>
</evidence>
<dbReference type="EMBL" id="DTKL01000067">
    <property type="protein sequence ID" value="HGY95177.1"/>
    <property type="molecule type" value="Genomic_DNA"/>
</dbReference>
<dbReference type="GO" id="GO:0008289">
    <property type="term" value="F:lipid binding"/>
    <property type="evidence" value="ECO:0007669"/>
    <property type="project" value="UniProtKB-KW"/>
</dbReference>
<dbReference type="OMA" id="NPQMAGK"/>
<evidence type="ECO:0000256" key="7">
    <source>
        <dbReference type="ARBA" id="ARBA00023136"/>
    </source>
</evidence>
<keyword evidence="6" id="KW-0446">Lipid-binding</keyword>
<evidence type="ECO:0000259" key="12">
    <source>
        <dbReference type="Pfam" id="PF00137"/>
    </source>
</evidence>
<keyword evidence="11" id="KW-0732">Signal</keyword>
<feature type="transmembrane region" description="Helical" evidence="10">
    <location>
        <begin position="38"/>
        <end position="63"/>
    </location>
</feature>
<evidence type="ECO:0000256" key="4">
    <source>
        <dbReference type="ARBA" id="ARBA00022692"/>
    </source>
</evidence>
<dbReference type="InterPro" id="IPR038662">
    <property type="entry name" value="ATP_synth_F0_csu_sf"/>
</dbReference>
<comment type="caution">
    <text evidence="13">The sequence shown here is derived from an EMBL/GenBank/DDBJ whole genome shotgun (WGS) entry which is preliminary data.</text>
</comment>
<evidence type="ECO:0000256" key="5">
    <source>
        <dbReference type="ARBA" id="ARBA00022989"/>
    </source>
</evidence>
<evidence type="ECO:0000256" key="10">
    <source>
        <dbReference type="SAM" id="Phobius"/>
    </source>
</evidence>
<evidence type="ECO:0000256" key="3">
    <source>
        <dbReference type="ARBA" id="ARBA00022547"/>
    </source>
</evidence>
<keyword evidence="4 10" id="KW-0812">Transmembrane</keyword>
<keyword evidence="3" id="KW-0406">Ion transport</keyword>
<feature type="domain" description="V-ATPase proteolipid subunit C-like" evidence="12">
    <location>
        <begin position="38"/>
        <end position="99"/>
    </location>
</feature>
<evidence type="ECO:0000256" key="1">
    <source>
        <dbReference type="ARBA" id="ARBA00004141"/>
    </source>
</evidence>
<dbReference type="InterPro" id="IPR035921">
    <property type="entry name" value="F/V-ATP_Csub_sf"/>
</dbReference>
<dbReference type="PRINTS" id="PR00124">
    <property type="entry name" value="ATPASEC"/>
</dbReference>
<sequence length="103" mass="10635">MRRLRYVFMSLAALFMAVPAFAQSAGSTGGSSNSFVPLAAGIGMGIASGFCGIGQGLAALGATQGVSRNPGARPLIQFMFILGLAFIESLALFTMVIIFAKVR</sequence>
<dbReference type="CDD" id="cd18121">
    <property type="entry name" value="ATP-synt_Fo_c"/>
    <property type="match status" value="1"/>
</dbReference>
<proteinExistence type="inferred from homology"/>
<accession>A0A7V5CU18</accession>
<feature type="transmembrane region" description="Helical" evidence="10">
    <location>
        <begin position="75"/>
        <end position="100"/>
    </location>
</feature>
<dbReference type="GO" id="GO:0045259">
    <property type="term" value="C:proton-transporting ATP synthase complex"/>
    <property type="evidence" value="ECO:0007669"/>
    <property type="project" value="UniProtKB-KW"/>
</dbReference>
<feature type="signal peptide" evidence="11">
    <location>
        <begin position="1"/>
        <end position="22"/>
    </location>
</feature>
<evidence type="ECO:0000256" key="2">
    <source>
        <dbReference type="ARBA" id="ARBA00006704"/>
    </source>
</evidence>
<reference evidence="13" key="1">
    <citation type="journal article" date="2020" name="mSystems">
        <title>Genome- and Community-Level Interaction Insights into Carbon Utilization and Element Cycling Functions of Hydrothermarchaeota in Hydrothermal Sediment.</title>
        <authorList>
            <person name="Zhou Z."/>
            <person name="Liu Y."/>
            <person name="Xu W."/>
            <person name="Pan J."/>
            <person name="Luo Z.H."/>
            <person name="Li M."/>
        </authorList>
    </citation>
    <scope>NUCLEOTIDE SEQUENCE [LARGE SCALE GENOMIC DNA]</scope>
    <source>
        <strain evidence="13">SpSt-855</strain>
    </source>
</reference>